<keyword evidence="2" id="KW-1185">Reference proteome</keyword>
<dbReference type="PATRIC" id="fig|1263870.3.peg.2830"/>
<dbReference type="EMBL" id="ANOH01000188">
    <property type="protein sequence ID" value="EMI55884.1"/>
    <property type="molecule type" value="Genomic_DNA"/>
</dbReference>
<gene>
    <name evidence="1" type="ORF">RSSM_02663</name>
</gene>
<name>M5U3P5_9BACT</name>
<dbReference type="Proteomes" id="UP000011885">
    <property type="component" value="Unassembled WGS sequence"/>
</dbReference>
<dbReference type="AlphaFoldDB" id="M5U3P5"/>
<evidence type="ECO:0000313" key="1">
    <source>
        <dbReference type="EMBL" id="EMI55884.1"/>
    </source>
</evidence>
<proteinExistence type="predicted"/>
<accession>M5U3P5</accession>
<sequence length="40" mass="4100">MQSAAQAGTNSTGACPNVFCLPVCDSSGSLSRRAYGNFET</sequence>
<protein>
    <submittedName>
        <fullName evidence="1">Uncharacterized protein</fullName>
    </submittedName>
</protein>
<comment type="caution">
    <text evidence="1">The sequence shown here is derived from an EMBL/GenBank/DDBJ whole genome shotgun (WGS) entry which is preliminary data.</text>
</comment>
<evidence type="ECO:0000313" key="2">
    <source>
        <dbReference type="Proteomes" id="UP000011885"/>
    </source>
</evidence>
<organism evidence="1 2">
    <name type="scientific">Rhodopirellula sallentina SM41</name>
    <dbReference type="NCBI Taxonomy" id="1263870"/>
    <lineage>
        <taxon>Bacteria</taxon>
        <taxon>Pseudomonadati</taxon>
        <taxon>Planctomycetota</taxon>
        <taxon>Planctomycetia</taxon>
        <taxon>Pirellulales</taxon>
        <taxon>Pirellulaceae</taxon>
        <taxon>Rhodopirellula</taxon>
    </lineage>
</organism>
<reference evidence="1 2" key="1">
    <citation type="journal article" date="2013" name="Mar. Genomics">
        <title>Expression of sulfatases in Rhodopirellula baltica and the diversity of sulfatases in the genus Rhodopirellula.</title>
        <authorList>
            <person name="Wegner C.E."/>
            <person name="Richter-Heitmann T."/>
            <person name="Klindworth A."/>
            <person name="Klockow C."/>
            <person name="Richter M."/>
            <person name="Achstetter T."/>
            <person name="Glockner F.O."/>
            <person name="Harder J."/>
        </authorList>
    </citation>
    <scope>NUCLEOTIDE SEQUENCE [LARGE SCALE GENOMIC DNA]</scope>
    <source>
        <strain evidence="1 2">SM41</strain>
    </source>
</reference>